<evidence type="ECO:0000256" key="1">
    <source>
        <dbReference type="ARBA" id="ARBA00022741"/>
    </source>
</evidence>
<dbReference type="RefSeq" id="XP_013392832.1">
    <property type="nucleotide sequence ID" value="XM_013537378.1"/>
</dbReference>
<dbReference type="KEGG" id="lak:106160709"/>
<dbReference type="InterPro" id="IPR051314">
    <property type="entry name" value="AAA_ATPase_RarA/MGS1/WRNIP1"/>
</dbReference>
<dbReference type="GO" id="GO:0005634">
    <property type="term" value="C:nucleus"/>
    <property type="evidence" value="ECO:0007669"/>
    <property type="project" value="TreeGrafter"/>
</dbReference>
<keyword evidence="1" id="KW-0547">Nucleotide-binding</keyword>
<dbReference type="GO" id="GO:0006261">
    <property type="term" value="P:DNA-templated DNA replication"/>
    <property type="evidence" value="ECO:0007669"/>
    <property type="project" value="TreeGrafter"/>
</dbReference>
<dbReference type="SUPFAM" id="SSF48019">
    <property type="entry name" value="post-AAA+ oligomerization domain-like"/>
    <property type="match status" value="1"/>
</dbReference>
<evidence type="ECO:0000259" key="5">
    <source>
        <dbReference type="Pfam" id="PF16193"/>
    </source>
</evidence>
<feature type="domain" description="MgsA AAA+ ATPase C-terminal" evidence="4">
    <location>
        <begin position="134"/>
        <end position="285"/>
    </location>
</feature>
<feature type="region of interest" description="Disordered" evidence="3">
    <location>
        <begin position="66"/>
        <end position="87"/>
    </location>
</feature>
<proteinExistence type="predicted"/>
<dbReference type="GO" id="GO:0003677">
    <property type="term" value="F:DNA binding"/>
    <property type="evidence" value="ECO:0007669"/>
    <property type="project" value="InterPro"/>
</dbReference>
<dbReference type="Pfam" id="PF12002">
    <property type="entry name" value="MgsA_C"/>
    <property type="match status" value="1"/>
</dbReference>
<dbReference type="GO" id="GO:0005524">
    <property type="term" value="F:ATP binding"/>
    <property type="evidence" value="ECO:0007669"/>
    <property type="project" value="UniProtKB-KW"/>
</dbReference>
<name>A0A1S3I3J2_LINAN</name>
<dbReference type="FunFam" id="1.20.272.10:FF:000001">
    <property type="entry name" value="Putative AAA family ATPase"/>
    <property type="match status" value="1"/>
</dbReference>
<evidence type="ECO:0000256" key="3">
    <source>
        <dbReference type="SAM" id="MobiDB-lite"/>
    </source>
</evidence>
<dbReference type="Gene3D" id="1.10.8.60">
    <property type="match status" value="1"/>
</dbReference>
<organism evidence="6 7">
    <name type="scientific">Lingula anatina</name>
    <name type="common">Brachiopod</name>
    <name type="synonym">Lingula unguis</name>
    <dbReference type="NCBI Taxonomy" id="7574"/>
    <lineage>
        <taxon>Eukaryota</taxon>
        <taxon>Metazoa</taxon>
        <taxon>Spiralia</taxon>
        <taxon>Lophotrochozoa</taxon>
        <taxon>Brachiopoda</taxon>
        <taxon>Linguliformea</taxon>
        <taxon>Lingulata</taxon>
        <taxon>Lingulida</taxon>
        <taxon>Linguloidea</taxon>
        <taxon>Lingulidae</taxon>
        <taxon>Lingula</taxon>
    </lineage>
</organism>
<dbReference type="STRING" id="7574.A0A1S3I3J2"/>
<dbReference type="InterPro" id="IPR032423">
    <property type="entry name" value="AAA_assoc_2"/>
</dbReference>
<dbReference type="InParanoid" id="A0A1S3I3J2"/>
<keyword evidence="2" id="KW-0067">ATP-binding</keyword>
<accession>A0A1S3I3J2</accession>
<dbReference type="Proteomes" id="UP000085678">
    <property type="component" value="Unplaced"/>
</dbReference>
<keyword evidence="6" id="KW-1185">Reference proteome</keyword>
<dbReference type="GeneID" id="106160709"/>
<dbReference type="AlphaFoldDB" id="A0A1S3I3J2"/>
<sequence>MNYFFLRPRKFITKDAVKYLANLCDGDARSSLNTLQNAIESRLAFYKAARHGNYGKESRQMLAEKTAVSQKKRKSDVAGENEMAGEKTPDMGEEYVVVDVEHVKEGLQRSHINYDRAGDEHYHCASALQKSIRGSDPNGALYWLARMTLGGEDPLFIARRLVVCASEDIGLADPQALPLAVATYQACHFIGRPECEINLCHCTVYLAKAPKSNEAYAAYAKAKQSIQNHQGPLPGVPLHLRNASTKLMKDLGYGKGYLYSHNQDSSRQTYLPEGLEGANFFEKKHVK</sequence>
<evidence type="ECO:0000259" key="4">
    <source>
        <dbReference type="Pfam" id="PF12002"/>
    </source>
</evidence>
<evidence type="ECO:0000256" key="2">
    <source>
        <dbReference type="ARBA" id="ARBA00022840"/>
    </source>
</evidence>
<dbReference type="GO" id="GO:0000731">
    <property type="term" value="P:DNA synthesis involved in DNA repair"/>
    <property type="evidence" value="ECO:0007669"/>
    <property type="project" value="TreeGrafter"/>
</dbReference>
<dbReference type="InterPro" id="IPR008921">
    <property type="entry name" value="DNA_pol3_clamp-load_cplx_C"/>
</dbReference>
<reference evidence="7" key="1">
    <citation type="submission" date="2025-08" db="UniProtKB">
        <authorList>
            <consortium name="RefSeq"/>
        </authorList>
    </citation>
    <scope>IDENTIFICATION</scope>
    <source>
        <tissue evidence="7">Gonads</tissue>
    </source>
</reference>
<gene>
    <name evidence="7" type="primary">LOC106160709</name>
</gene>
<dbReference type="GO" id="GO:0008047">
    <property type="term" value="F:enzyme activator activity"/>
    <property type="evidence" value="ECO:0007669"/>
    <property type="project" value="TreeGrafter"/>
</dbReference>
<dbReference type="GO" id="GO:0017116">
    <property type="term" value="F:single-stranded DNA helicase activity"/>
    <property type="evidence" value="ECO:0007669"/>
    <property type="project" value="TreeGrafter"/>
</dbReference>
<dbReference type="OrthoDB" id="10265467at2759"/>
<dbReference type="Gene3D" id="1.20.272.10">
    <property type="match status" value="1"/>
</dbReference>
<evidence type="ECO:0000313" key="7">
    <source>
        <dbReference type="RefSeq" id="XP_013392832.1"/>
    </source>
</evidence>
<evidence type="ECO:0000313" key="6">
    <source>
        <dbReference type="Proteomes" id="UP000085678"/>
    </source>
</evidence>
<feature type="domain" description="AAA C-terminal" evidence="5">
    <location>
        <begin position="83"/>
        <end position="133"/>
    </location>
</feature>
<dbReference type="Gene3D" id="1.10.3710.10">
    <property type="entry name" value="DNA polymerase III clamp loader subunits, C-terminal domain"/>
    <property type="match status" value="1"/>
</dbReference>
<dbReference type="InterPro" id="IPR021886">
    <property type="entry name" value="MgsA_C"/>
</dbReference>
<dbReference type="PANTHER" id="PTHR13779">
    <property type="entry name" value="WERNER HELICASE-INTERACTING PROTEIN 1 FAMILY MEMBER"/>
    <property type="match status" value="1"/>
</dbReference>
<dbReference type="PANTHER" id="PTHR13779:SF7">
    <property type="entry name" value="ATPASE WRNIP1"/>
    <property type="match status" value="1"/>
</dbReference>
<dbReference type="Pfam" id="PF16193">
    <property type="entry name" value="AAA_assoc_2"/>
    <property type="match status" value="1"/>
</dbReference>
<dbReference type="CDD" id="cd18139">
    <property type="entry name" value="HLD_clamp_RarA"/>
    <property type="match status" value="1"/>
</dbReference>
<protein>
    <submittedName>
        <fullName evidence="7">ATPase WRNIP1-like</fullName>
    </submittedName>
</protein>